<reference evidence="2" key="1">
    <citation type="submission" date="2022-11" db="UniProtKB">
        <authorList>
            <consortium name="WormBaseParasite"/>
        </authorList>
    </citation>
    <scope>IDENTIFICATION</scope>
</reference>
<name>A0A915DRT1_9BILA</name>
<evidence type="ECO:0000313" key="2">
    <source>
        <dbReference type="WBParaSite" id="jg22846"/>
    </source>
</evidence>
<accession>A0A915DRT1</accession>
<dbReference type="WBParaSite" id="jg22846">
    <property type="protein sequence ID" value="jg22846"/>
    <property type="gene ID" value="jg22846"/>
</dbReference>
<keyword evidence="1" id="KW-1185">Reference proteome</keyword>
<proteinExistence type="predicted"/>
<sequence length="122" mass="14202">MAMWRLNLIEIDIVFNRLGLEKGPEQLKQIMELNKTFCEDENERRKRSPSTRSCKNILNEDSTLEMIQLKRHHDYTLPDARKALKKYYSAVDGSFLTETLKEEALVTLTEELSVVLITQKGT</sequence>
<protein>
    <submittedName>
        <fullName evidence="2">Uncharacterized protein</fullName>
    </submittedName>
</protein>
<dbReference type="AlphaFoldDB" id="A0A915DRT1"/>
<dbReference type="Proteomes" id="UP000887574">
    <property type="component" value="Unplaced"/>
</dbReference>
<organism evidence="1 2">
    <name type="scientific">Ditylenchus dipsaci</name>
    <dbReference type="NCBI Taxonomy" id="166011"/>
    <lineage>
        <taxon>Eukaryota</taxon>
        <taxon>Metazoa</taxon>
        <taxon>Ecdysozoa</taxon>
        <taxon>Nematoda</taxon>
        <taxon>Chromadorea</taxon>
        <taxon>Rhabditida</taxon>
        <taxon>Tylenchina</taxon>
        <taxon>Tylenchomorpha</taxon>
        <taxon>Sphaerularioidea</taxon>
        <taxon>Anguinidae</taxon>
        <taxon>Anguininae</taxon>
        <taxon>Ditylenchus</taxon>
    </lineage>
</organism>
<evidence type="ECO:0000313" key="1">
    <source>
        <dbReference type="Proteomes" id="UP000887574"/>
    </source>
</evidence>